<organism evidence="1 2">
    <name type="scientific">Trinickia symbiotica</name>
    <dbReference type="NCBI Taxonomy" id="863227"/>
    <lineage>
        <taxon>Bacteria</taxon>
        <taxon>Pseudomonadati</taxon>
        <taxon>Pseudomonadota</taxon>
        <taxon>Betaproteobacteria</taxon>
        <taxon>Burkholderiales</taxon>
        <taxon>Burkholderiaceae</taxon>
        <taxon>Trinickia</taxon>
    </lineage>
</organism>
<comment type="caution">
    <text evidence="1">The sequence shown here is derived from an EMBL/GenBank/DDBJ whole genome shotgun (WGS) entry which is preliminary data.</text>
</comment>
<sequence>MTPNSIQQLIEKYPEVKKLVEERDQYFRELQSYCPNVPTLGRIPPGHFYSPIPSLDEVRHDTVRLFDMSKKEMPGVDLKEQEQRKLLDLFSERYYDEIPFHESKEENLRYWFDNPMFSYGDAISLYCMIRDLAPHRIVEIGSGFSSAVMLDINDLCFDGKIETTFIEPNNERLLSLLKESDRENCEIIRARVQDVDLATFYELNANDILFIDSSHTSKIGSDVNTIFFDILPSLRPGVHVHFHDIFLPFEYPSEWIYQGIAWNEAYVLRAFLQFNRAFEVVLMNAFMGSVHAPFLSAKMPLFMRNIGGSFWLKRVR</sequence>
<dbReference type="AlphaFoldDB" id="A0A2T3XW25"/>
<accession>A0A2T3XW25</accession>
<dbReference type="EMBL" id="PYUC01000005">
    <property type="protein sequence ID" value="PTB20714.1"/>
    <property type="molecule type" value="Genomic_DNA"/>
</dbReference>
<proteinExistence type="predicted"/>
<name>A0A2T3XW25_9BURK</name>
<protein>
    <recommendedName>
        <fullName evidence="3">Class I SAM-dependent methyltransferase</fullName>
    </recommendedName>
</protein>
<dbReference type="Pfam" id="PF13578">
    <property type="entry name" value="Methyltransf_24"/>
    <property type="match status" value="1"/>
</dbReference>
<evidence type="ECO:0008006" key="3">
    <source>
        <dbReference type="Google" id="ProtNLM"/>
    </source>
</evidence>
<dbReference type="SUPFAM" id="SSF53335">
    <property type="entry name" value="S-adenosyl-L-methionine-dependent methyltransferases"/>
    <property type="match status" value="1"/>
</dbReference>
<gene>
    <name evidence="1" type="ORF">C9I57_12915</name>
</gene>
<dbReference type="RefSeq" id="WP_107151029.1">
    <property type="nucleotide sequence ID" value="NZ_PYUC01000005.1"/>
</dbReference>
<reference evidence="1 2" key="1">
    <citation type="submission" date="2018-03" db="EMBL/GenBank/DDBJ databases">
        <title>Whole genome analyses suggest that Burkholderia sensu lato contains two further novel genera in the rhizoxinica-symbiotica group Mycetohabitans gen. nov., and Trinickia gen. nov.: implications for the evolution of diazotrophy and nodulation in the Burkholderiaceae.</title>
        <authorList>
            <person name="Estrada De Los Santos P."/>
            <person name="Palmer M."/>
            <person name="Chavez-Ramirez B."/>
            <person name="Steenkamp E.T."/>
            <person name="Hirsch A.M."/>
            <person name="Manyaka P."/>
            <person name="Maluk M."/>
            <person name="Lafos M."/>
            <person name="Crook M."/>
            <person name="Gross E."/>
            <person name="Simon M.F."/>
            <person name="Bueno Dos Reis Junior F."/>
            <person name="Poole P.S."/>
            <person name="Venter S.N."/>
            <person name="James E.K."/>
        </authorList>
    </citation>
    <scope>NUCLEOTIDE SEQUENCE [LARGE SCALE GENOMIC DNA]</scope>
    <source>
        <strain evidence="1 2">JPY-366</strain>
    </source>
</reference>
<dbReference type="InterPro" id="IPR029063">
    <property type="entry name" value="SAM-dependent_MTases_sf"/>
</dbReference>
<evidence type="ECO:0000313" key="2">
    <source>
        <dbReference type="Proteomes" id="UP000240638"/>
    </source>
</evidence>
<dbReference type="Gene3D" id="3.40.50.150">
    <property type="entry name" value="Vaccinia Virus protein VP39"/>
    <property type="match status" value="1"/>
</dbReference>
<evidence type="ECO:0000313" key="1">
    <source>
        <dbReference type="EMBL" id="PTB20714.1"/>
    </source>
</evidence>
<dbReference type="Proteomes" id="UP000240638">
    <property type="component" value="Unassembled WGS sequence"/>
</dbReference>